<name>D6ZGL4_MOBCV</name>
<evidence type="ECO:0000313" key="2">
    <source>
        <dbReference type="EMBL" id="ADI67772.1"/>
    </source>
</evidence>
<dbReference type="AlphaFoldDB" id="D6ZGL4"/>
<dbReference type="Proteomes" id="UP000006742">
    <property type="component" value="Chromosome"/>
</dbReference>
<evidence type="ECO:0000313" key="3">
    <source>
        <dbReference type="Proteomes" id="UP000006742"/>
    </source>
</evidence>
<feature type="compositionally biased region" description="Polar residues" evidence="1">
    <location>
        <begin position="1"/>
        <end position="14"/>
    </location>
</feature>
<evidence type="ECO:0000256" key="1">
    <source>
        <dbReference type="SAM" id="MobiDB-lite"/>
    </source>
</evidence>
<sequence>MTGHSGSNHNNSRHLSILFSSGVPPKTLPRNVFSPAPPHHAPTHTRYARCRHANLLQSQQFAP</sequence>
<organism evidence="2 3">
    <name type="scientific">Mobiluncus curtisii (strain ATCC 43063 / DSM 2711 / V125)</name>
    <name type="common">Falcivibrio vaginalis</name>
    <dbReference type="NCBI Taxonomy" id="548479"/>
    <lineage>
        <taxon>Bacteria</taxon>
        <taxon>Bacillati</taxon>
        <taxon>Actinomycetota</taxon>
        <taxon>Actinomycetes</taxon>
        <taxon>Actinomycetales</taxon>
        <taxon>Actinomycetaceae</taxon>
        <taxon>Mobiluncus</taxon>
    </lineage>
</organism>
<proteinExistence type="predicted"/>
<gene>
    <name evidence="2" type="ordered locus">HMPREF0573_11453</name>
</gene>
<keyword evidence="3" id="KW-1185">Reference proteome</keyword>
<accession>D6ZGL4</accession>
<reference evidence="3" key="1">
    <citation type="submission" date="2010-03" db="EMBL/GenBank/DDBJ databases">
        <title>Complete sequence of Mobiluncus curtisii ATCC 43063.</title>
        <authorList>
            <person name="Muzny D."/>
            <person name="Qin X."/>
            <person name="Deng J."/>
            <person name="Jiang H."/>
            <person name="Liu Y."/>
            <person name="Qu J."/>
            <person name="Song X.-Z."/>
            <person name="Zhang L."/>
            <person name="Thornton R."/>
            <person name="Coyle M."/>
            <person name="Francisco L."/>
            <person name="Jackson L."/>
            <person name="Javaid M."/>
            <person name="Korchina V."/>
            <person name="Kovar C."/>
            <person name="Mata R."/>
            <person name="Mathew T."/>
            <person name="Ngo R."/>
            <person name="Nguyen L."/>
            <person name="Nguyen N."/>
            <person name="Okwuonu G."/>
            <person name="Ongeri F."/>
            <person name="Pham C."/>
            <person name="Simmons D."/>
            <person name="Wilczek-Boney K."/>
            <person name="Hale W."/>
            <person name="Jakkamsetti A."/>
            <person name="Pham P."/>
            <person name="Ruth R."/>
            <person name="San Lucas F."/>
            <person name="Warren J."/>
            <person name="Zhang J."/>
            <person name="Zhao Z."/>
            <person name="Zhou C."/>
            <person name="Zhu D."/>
            <person name="Lee S."/>
            <person name="Bess C."/>
            <person name="Blankenburg K."/>
            <person name="Forbes L."/>
            <person name="Fu Q."/>
            <person name="Gubbala S."/>
            <person name="Hirani K."/>
            <person name="Jayaseelan J.C."/>
            <person name="Lara F."/>
            <person name="Munidasa M."/>
            <person name="Palculict T."/>
            <person name="Patil S."/>
            <person name="Pu L.-L."/>
            <person name="Saada N."/>
            <person name="Tang L."/>
            <person name="Weissenberger G."/>
            <person name="Zhu Y."/>
            <person name="Hemphill L."/>
            <person name="Shang Y."/>
            <person name="Youmans B."/>
            <person name="Ayvaz T."/>
            <person name="Ross M."/>
            <person name="Santibanez J."/>
            <person name="Aqrawi P."/>
            <person name="Gross S."/>
            <person name="Joshi V."/>
            <person name="Fowler G."/>
            <person name="Nazareth L."/>
            <person name="Reid J."/>
            <person name="Worley K."/>
            <person name="Petrosino J."/>
            <person name="Highlander S."/>
            <person name="Gibbs R."/>
            <person name="Gibbs R."/>
        </authorList>
    </citation>
    <scope>NUCLEOTIDE SEQUENCE [LARGE SCALE GENOMIC DNA]</scope>
    <source>
        <strain evidence="3">ATCC 43063 / DSM 2711 / V125</strain>
    </source>
</reference>
<dbReference type="KEGG" id="mcu:HMPREF0573_11453"/>
<dbReference type="HOGENOM" id="CLU_2880927_0_0_11"/>
<dbReference type="EMBL" id="CP001992">
    <property type="protein sequence ID" value="ADI67772.1"/>
    <property type="molecule type" value="Genomic_DNA"/>
</dbReference>
<feature type="region of interest" description="Disordered" evidence="1">
    <location>
        <begin position="1"/>
        <end position="21"/>
    </location>
</feature>
<protein>
    <submittedName>
        <fullName evidence="2">Uncharacterized protein</fullName>
    </submittedName>
</protein>